<comment type="caution">
    <text evidence="2">The sequence shown here is derived from an EMBL/GenBank/DDBJ whole genome shotgun (WGS) entry which is preliminary data.</text>
</comment>
<feature type="compositionally biased region" description="Polar residues" evidence="1">
    <location>
        <begin position="91"/>
        <end position="101"/>
    </location>
</feature>
<dbReference type="AlphaFoldDB" id="A0A4Y2GPT4"/>
<dbReference type="Proteomes" id="UP000499080">
    <property type="component" value="Unassembled WGS sequence"/>
</dbReference>
<keyword evidence="3" id="KW-1185">Reference proteome</keyword>
<evidence type="ECO:0000256" key="1">
    <source>
        <dbReference type="SAM" id="MobiDB-lite"/>
    </source>
</evidence>
<reference evidence="2 3" key="1">
    <citation type="journal article" date="2019" name="Sci. Rep.">
        <title>Orb-weaving spider Araneus ventricosus genome elucidates the spidroin gene catalogue.</title>
        <authorList>
            <person name="Kono N."/>
            <person name="Nakamura H."/>
            <person name="Ohtoshi R."/>
            <person name="Moran D.A.P."/>
            <person name="Shinohara A."/>
            <person name="Yoshida Y."/>
            <person name="Fujiwara M."/>
            <person name="Mori M."/>
            <person name="Tomita M."/>
            <person name="Arakawa K."/>
        </authorList>
    </citation>
    <scope>NUCLEOTIDE SEQUENCE [LARGE SCALE GENOMIC DNA]</scope>
</reference>
<proteinExistence type="predicted"/>
<sequence>MRSFTLNFSRILRKVLFPAWIKIEPVVTQDPMTIGKYLGKESNSKRSSWIKCVPISTLAGSRTSRIILRVQIATSTHAHGESITKRRSRSQNRAQKIASSTHGVEIASPTNPLLYRPEAVNLLTDLAQNFIRTYLHDDRTAYEIYLSSFFKFLSYMSTRGHMTDFLDLSLSKNLRNLQIMAKIPYQISARSSHSFRVIVSHRQT</sequence>
<accession>A0A4Y2GPT4</accession>
<organism evidence="2 3">
    <name type="scientific">Araneus ventricosus</name>
    <name type="common">Orbweaver spider</name>
    <name type="synonym">Epeira ventricosa</name>
    <dbReference type="NCBI Taxonomy" id="182803"/>
    <lineage>
        <taxon>Eukaryota</taxon>
        <taxon>Metazoa</taxon>
        <taxon>Ecdysozoa</taxon>
        <taxon>Arthropoda</taxon>
        <taxon>Chelicerata</taxon>
        <taxon>Arachnida</taxon>
        <taxon>Araneae</taxon>
        <taxon>Araneomorphae</taxon>
        <taxon>Entelegynae</taxon>
        <taxon>Araneoidea</taxon>
        <taxon>Araneidae</taxon>
        <taxon>Araneus</taxon>
    </lineage>
</organism>
<protein>
    <submittedName>
        <fullName evidence="2">Uncharacterized protein</fullName>
    </submittedName>
</protein>
<evidence type="ECO:0000313" key="3">
    <source>
        <dbReference type="Proteomes" id="UP000499080"/>
    </source>
</evidence>
<dbReference type="EMBL" id="BGPR01001475">
    <property type="protein sequence ID" value="GBM54815.1"/>
    <property type="molecule type" value="Genomic_DNA"/>
</dbReference>
<feature type="region of interest" description="Disordered" evidence="1">
    <location>
        <begin position="78"/>
        <end position="101"/>
    </location>
</feature>
<gene>
    <name evidence="2" type="ORF">AVEN_6241_1</name>
</gene>
<name>A0A4Y2GPT4_ARAVE</name>
<evidence type="ECO:0000313" key="2">
    <source>
        <dbReference type="EMBL" id="GBM54815.1"/>
    </source>
</evidence>